<keyword evidence="2" id="KW-0560">Oxidoreductase</keyword>
<dbReference type="EMBL" id="LGKN01000003">
    <property type="protein sequence ID" value="KPL89489.1"/>
    <property type="molecule type" value="Genomic_DNA"/>
</dbReference>
<reference evidence="4 6" key="2">
    <citation type="submission" date="2015-07" db="EMBL/GenBank/DDBJ databases">
        <title>Whole genome sequence of Ardenticatena maritima DSM 23922.</title>
        <authorList>
            <person name="Hemp J."/>
            <person name="Ward L.M."/>
            <person name="Pace L.A."/>
            <person name="Fischer W.W."/>
        </authorList>
    </citation>
    <scope>NUCLEOTIDE SEQUENCE [LARGE SCALE GENOMIC DNA]</scope>
    <source>
        <strain evidence="4 6">110S</strain>
    </source>
</reference>
<dbReference type="PRINTS" id="PR00081">
    <property type="entry name" value="GDHRDH"/>
</dbReference>
<dbReference type="STRING" id="872965.SE16_03395"/>
<reference evidence="5" key="3">
    <citation type="submission" date="2015-08" db="EMBL/GenBank/DDBJ databases">
        <title>Draft Genome Sequence of a Heterotrophic Facultative Anaerobic Bacterium Ardenticatena maritima Strain 110S.</title>
        <authorList>
            <person name="Kawaichi S."/>
            <person name="Yoshida T."/>
            <person name="Sako Y."/>
            <person name="Nakamura R."/>
        </authorList>
    </citation>
    <scope>NUCLEOTIDE SEQUENCE [LARGE SCALE GENOMIC DNA]</scope>
    <source>
        <strain evidence="5">110S</strain>
    </source>
</reference>
<dbReference type="Proteomes" id="UP000050502">
    <property type="component" value="Unassembled WGS sequence"/>
</dbReference>
<dbReference type="InterPro" id="IPR020904">
    <property type="entry name" value="Sc_DH/Rdtase_CS"/>
</dbReference>
<protein>
    <submittedName>
        <fullName evidence="4">Short-chain dehydrogenase</fullName>
    </submittedName>
</protein>
<evidence type="ECO:0000256" key="1">
    <source>
        <dbReference type="ARBA" id="ARBA00006484"/>
    </source>
</evidence>
<dbReference type="GO" id="GO:0016020">
    <property type="term" value="C:membrane"/>
    <property type="evidence" value="ECO:0007669"/>
    <property type="project" value="TreeGrafter"/>
</dbReference>
<reference evidence="3 5" key="1">
    <citation type="journal article" date="2015" name="Genome Announc.">
        <title>Draft Genome Sequence of a Heterotrophic Facultative Anaerobic Thermophilic Bacterium, Ardenticatena maritima Strain 110ST.</title>
        <authorList>
            <person name="Kawaichi S."/>
            <person name="Yoshida T."/>
            <person name="Sako Y."/>
            <person name="Nakamura R."/>
        </authorList>
    </citation>
    <scope>NUCLEOTIDE SEQUENCE [LARGE SCALE GENOMIC DNA]</scope>
    <source>
        <strain evidence="3 5">110S</strain>
    </source>
</reference>
<dbReference type="PANTHER" id="PTHR44196">
    <property type="entry name" value="DEHYDROGENASE/REDUCTASE SDR FAMILY MEMBER 7B"/>
    <property type="match status" value="1"/>
</dbReference>
<comment type="caution">
    <text evidence="3">The sequence shown here is derived from an EMBL/GenBank/DDBJ whole genome shotgun (WGS) entry which is preliminary data.</text>
</comment>
<dbReference type="Proteomes" id="UP000037784">
    <property type="component" value="Unassembled WGS sequence"/>
</dbReference>
<evidence type="ECO:0000313" key="3">
    <source>
        <dbReference type="EMBL" id="GAP64408.1"/>
    </source>
</evidence>
<gene>
    <name evidence="3" type="ORF">ARMA_2831</name>
    <name evidence="4" type="ORF">SE16_03395</name>
</gene>
<evidence type="ECO:0000313" key="4">
    <source>
        <dbReference type="EMBL" id="KPL89489.1"/>
    </source>
</evidence>
<dbReference type="SUPFAM" id="SSF51735">
    <property type="entry name" value="NAD(P)-binding Rossmann-fold domains"/>
    <property type="match status" value="1"/>
</dbReference>
<dbReference type="EMBL" id="BBZA01000258">
    <property type="protein sequence ID" value="GAP64408.1"/>
    <property type="molecule type" value="Genomic_DNA"/>
</dbReference>
<dbReference type="AlphaFoldDB" id="A0A0N0RFV2"/>
<keyword evidence="5" id="KW-1185">Reference proteome</keyword>
<evidence type="ECO:0000256" key="2">
    <source>
        <dbReference type="ARBA" id="ARBA00023002"/>
    </source>
</evidence>
<organism evidence="3 5">
    <name type="scientific">Ardenticatena maritima</name>
    <dbReference type="NCBI Taxonomy" id="872965"/>
    <lineage>
        <taxon>Bacteria</taxon>
        <taxon>Bacillati</taxon>
        <taxon>Chloroflexota</taxon>
        <taxon>Ardenticatenia</taxon>
        <taxon>Ardenticatenales</taxon>
        <taxon>Ardenticatenaceae</taxon>
        <taxon>Ardenticatena</taxon>
    </lineage>
</organism>
<dbReference type="OrthoDB" id="9808814at2"/>
<dbReference type="Gene3D" id="3.40.50.720">
    <property type="entry name" value="NAD(P)-binding Rossmann-like Domain"/>
    <property type="match status" value="1"/>
</dbReference>
<comment type="similarity">
    <text evidence="1">Belongs to the short-chain dehydrogenases/reductases (SDR) family.</text>
</comment>
<dbReference type="PANTHER" id="PTHR44196:SF1">
    <property type="entry name" value="DEHYDROGENASE_REDUCTASE SDR FAMILY MEMBER 7B"/>
    <property type="match status" value="1"/>
</dbReference>
<dbReference type="PATRIC" id="fig|872965.6.peg.638"/>
<dbReference type="InterPro" id="IPR036291">
    <property type="entry name" value="NAD(P)-bd_dom_sf"/>
</dbReference>
<dbReference type="NCBIfam" id="NF005489">
    <property type="entry name" value="PRK07102.1"/>
    <property type="match status" value="1"/>
</dbReference>
<dbReference type="RefSeq" id="WP_054494094.1">
    <property type="nucleotide sequence ID" value="NZ_BBZA01000258.1"/>
</dbReference>
<dbReference type="InParanoid" id="A0A0N0RFV2"/>
<name>A0A0N0RFV2_9CHLR</name>
<sequence length="245" mass="26896">MANVCIVGATSAIAEATTRHFAARGDRLFLVGRSPDKLAMIADDMRVRGAAQVETFLLDVNEIERHTEMLDAAEAALGPLDVVLIAHGTLPDQRECERSVAKTLEAFQTNAVSTIALLTEIANRFEARGRGVIAVISSVAGDRGRQSNYVYGAAKGAVNIFTQGLRNRLAKKGVAVVTIKPGFVDTPMTAHLPKNALFASPEQVGARIFKAIERREDVVYVPWFWFVIMTIIRHIPERLFKRLNL</sequence>
<dbReference type="GO" id="GO:0016491">
    <property type="term" value="F:oxidoreductase activity"/>
    <property type="evidence" value="ECO:0007669"/>
    <property type="project" value="UniProtKB-KW"/>
</dbReference>
<proteinExistence type="inferred from homology"/>
<evidence type="ECO:0000313" key="6">
    <source>
        <dbReference type="Proteomes" id="UP000050502"/>
    </source>
</evidence>
<dbReference type="PROSITE" id="PS00061">
    <property type="entry name" value="ADH_SHORT"/>
    <property type="match status" value="1"/>
</dbReference>
<accession>A0A0N0RFV2</accession>
<evidence type="ECO:0000313" key="5">
    <source>
        <dbReference type="Proteomes" id="UP000037784"/>
    </source>
</evidence>
<dbReference type="InterPro" id="IPR002347">
    <property type="entry name" value="SDR_fam"/>
</dbReference>
<dbReference type="Pfam" id="PF00106">
    <property type="entry name" value="adh_short"/>
    <property type="match status" value="1"/>
</dbReference>